<protein>
    <submittedName>
        <fullName evidence="2">Uncharacterized protein</fullName>
    </submittedName>
</protein>
<dbReference type="RefSeq" id="XP_046009940.1">
    <property type="nucleotide sequence ID" value="XM_046159263.1"/>
</dbReference>
<gene>
    <name evidence="2" type="ORF">B0I36DRAFT_366250</name>
</gene>
<dbReference type="EMBL" id="JAGTJQ010000008">
    <property type="protein sequence ID" value="KAH7026723.1"/>
    <property type="molecule type" value="Genomic_DNA"/>
</dbReference>
<keyword evidence="3" id="KW-1185">Reference proteome</keyword>
<feature type="chain" id="PRO_5040205718" evidence="1">
    <location>
        <begin position="23"/>
        <end position="66"/>
    </location>
</feature>
<evidence type="ECO:0000313" key="2">
    <source>
        <dbReference type="EMBL" id="KAH7026723.1"/>
    </source>
</evidence>
<evidence type="ECO:0000256" key="1">
    <source>
        <dbReference type="SAM" id="SignalP"/>
    </source>
</evidence>
<proteinExistence type="predicted"/>
<keyword evidence="1" id="KW-0732">Signal</keyword>
<accession>A0A9P8Y3Y5</accession>
<sequence length="66" mass="6886">MTIKIKVSTLLALFGLIVPSFSAPIPVAERETAPRQIPGTIELPIDVNLGTITLGGGVTIDLPGFD</sequence>
<dbReference type="GeneID" id="70188809"/>
<organism evidence="2 3">
    <name type="scientific">Microdochium trichocladiopsis</name>
    <dbReference type="NCBI Taxonomy" id="1682393"/>
    <lineage>
        <taxon>Eukaryota</taxon>
        <taxon>Fungi</taxon>
        <taxon>Dikarya</taxon>
        <taxon>Ascomycota</taxon>
        <taxon>Pezizomycotina</taxon>
        <taxon>Sordariomycetes</taxon>
        <taxon>Xylariomycetidae</taxon>
        <taxon>Xylariales</taxon>
        <taxon>Microdochiaceae</taxon>
        <taxon>Microdochium</taxon>
    </lineage>
</organism>
<evidence type="ECO:0000313" key="3">
    <source>
        <dbReference type="Proteomes" id="UP000756346"/>
    </source>
</evidence>
<name>A0A9P8Y3Y5_9PEZI</name>
<dbReference type="Proteomes" id="UP000756346">
    <property type="component" value="Unassembled WGS sequence"/>
</dbReference>
<comment type="caution">
    <text evidence="2">The sequence shown here is derived from an EMBL/GenBank/DDBJ whole genome shotgun (WGS) entry which is preliminary data.</text>
</comment>
<feature type="signal peptide" evidence="1">
    <location>
        <begin position="1"/>
        <end position="22"/>
    </location>
</feature>
<dbReference type="AlphaFoldDB" id="A0A9P8Y3Y5"/>
<reference evidence="2" key="1">
    <citation type="journal article" date="2021" name="Nat. Commun.">
        <title>Genetic determinants of endophytism in the Arabidopsis root mycobiome.</title>
        <authorList>
            <person name="Mesny F."/>
            <person name="Miyauchi S."/>
            <person name="Thiergart T."/>
            <person name="Pickel B."/>
            <person name="Atanasova L."/>
            <person name="Karlsson M."/>
            <person name="Huettel B."/>
            <person name="Barry K.W."/>
            <person name="Haridas S."/>
            <person name="Chen C."/>
            <person name="Bauer D."/>
            <person name="Andreopoulos W."/>
            <person name="Pangilinan J."/>
            <person name="LaButti K."/>
            <person name="Riley R."/>
            <person name="Lipzen A."/>
            <person name="Clum A."/>
            <person name="Drula E."/>
            <person name="Henrissat B."/>
            <person name="Kohler A."/>
            <person name="Grigoriev I.V."/>
            <person name="Martin F.M."/>
            <person name="Hacquard S."/>
        </authorList>
    </citation>
    <scope>NUCLEOTIDE SEQUENCE</scope>
    <source>
        <strain evidence="2">MPI-CAGE-CH-0230</strain>
    </source>
</reference>